<gene>
    <name evidence="1" type="ORF">HanXRQr2_Chr13g0597761</name>
</gene>
<keyword evidence="2" id="KW-1185">Reference proteome</keyword>
<comment type="caution">
    <text evidence="1">The sequence shown here is derived from an EMBL/GenBank/DDBJ whole genome shotgun (WGS) entry which is preliminary data.</text>
</comment>
<name>A0A9K3EJV3_HELAN</name>
<protein>
    <submittedName>
        <fullName evidence="1">Uncharacterized protein</fullName>
    </submittedName>
</protein>
<evidence type="ECO:0000313" key="2">
    <source>
        <dbReference type="Proteomes" id="UP000215914"/>
    </source>
</evidence>
<dbReference type="EMBL" id="MNCJ02000328">
    <property type="protein sequence ID" value="KAF5774216.1"/>
    <property type="molecule type" value="Genomic_DNA"/>
</dbReference>
<sequence>MKDLLCRPGTTEWVRREMNILPKLCAVIAGHNVIPRLGDKGKVRLYELRVLCALVAGTERLSLRHLIMSNVWESRNSYDRCFIPHCRLITHLIRVQGCLGNNIYHVHKTHRFLSLNGLDKKDWEIHPY</sequence>
<dbReference type="AlphaFoldDB" id="A0A9K3EJV3"/>
<reference evidence="1" key="1">
    <citation type="journal article" date="2017" name="Nature">
        <title>The sunflower genome provides insights into oil metabolism, flowering and Asterid evolution.</title>
        <authorList>
            <person name="Badouin H."/>
            <person name="Gouzy J."/>
            <person name="Grassa C.J."/>
            <person name="Murat F."/>
            <person name="Staton S.E."/>
            <person name="Cottret L."/>
            <person name="Lelandais-Briere C."/>
            <person name="Owens G.L."/>
            <person name="Carrere S."/>
            <person name="Mayjonade B."/>
            <person name="Legrand L."/>
            <person name="Gill N."/>
            <person name="Kane N.C."/>
            <person name="Bowers J.E."/>
            <person name="Hubner S."/>
            <person name="Bellec A."/>
            <person name="Berard A."/>
            <person name="Berges H."/>
            <person name="Blanchet N."/>
            <person name="Boniface M.C."/>
            <person name="Brunel D."/>
            <person name="Catrice O."/>
            <person name="Chaidir N."/>
            <person name="Claudel C."/>
            <person name="Donnadieu C."/>
            <person name="Faraut T."/>
            <person name="Fievet G."/>
            <person name="Helmstetter N."/>
            <person name="King M."/>
            <person name="Knapp S.J."/>
            <person name="Lai Z."/>
            <person name="Le Paslier M.C."/>
            <person name="Lippi Y."/>
            <person name="Lorenzon L."/>
            <person name="Mandel J.R."/>
            <person name="Marage G."/>
            <person name="Marchand G."/>
            <person name="Marquand E."/>
            <person name="Bret-Mestries E."/>
            <person name="Morien E."/>
            <person name="Nambeesan S."/>
            <person name="Nguyen T."/>
            <person name="Pegot-Espagnet P."/>
            <person name="Pouilly N."/>
            <person name="Raftis F."/>
            <person name="Sallet E."/>
            <person name="Schiex T."/>
            <person name="Thomas J."/>
            <person name="Vandecasteele C."/>
            <person name="Vares D."/>
            <person name="Vear F."/>
            <person name="Vautrin S."/>
            <person name="Crespi M."/>
            <person name="Mangin B."/>
            <person name="Burke J.M."/>
            <person name="Salse J."/>
            <person name="Munos S."/>
            <person name="Vincourt P."/>
            <person name="Rieseberg L.H."/>
            <person name="Langlade N.B."/>
        </authorList>
    </citation>
    <scope>NUCLEOTIDE SEQUENCE</scope>
    <source>
        <tissue evidence="1">Leaves</tissue>
    </source>
</reference>
<accession>A0A9K3EJV3</accession>
<evidence type="ECO:0000313" key="1">
    <source>
        <dbReference type="EMBL" id="KAF5774216.1"/>
    </source>
</evidence>
<organism evidence="1 2">
    <name type="scientific">Helianthus annuus</name>
    <name type="common">Common sunflower</name>
    <dbReference type="NCBI Taxonomy" id="4232"/>
    <lineage>
        <taxon>Eukaryota</taxon>
        <taxon>Viridiplantae</taxon>
        <taxon>Streptophyta</taxon>
        <taxon>Embryophyta</taxon>
        <taxon>Tracheophyta</taxon>
        <taxon>Spermatophyta</taxon>
        <taxon>Magnoliopsida</taxon>
        <taxon>eudicotyledons</taxon>
        <taxon>Gunneridae</taxon>
        <taxon>Pentapetalae</taxon>
        <taxon>asterids</taxon>
        <taxon>campanulids</taxon>
        <taxon>Asterales</taxon>
        <taxon>Asteraceae</taxon>
        <taxon>Asteroideae</taxon>
        <taxon>Heliantheae alliance</taxon>
        <taxon>Heliantheae</taxon>
        <taxon>Helianthus</taxon>
    </lineage>
</organism>
<proteinExistence type="predicted"/>
<dbReference type="Proteomes" id="UP000215914">
    <property type="component" value="Unassembled WGS sequence"/>
</dbReference>
<reference evidence="1" key="2">
    <citation type="submission" date="2020-06" db="EMBL/GenBank/DDBJ databases">
        <title>Helianthus annuus Genome sequencing and assembly Release 2.</title>
        <authorList>
            <person name="Gouzy J."/>
            <person name="Langlade N."/>
            <person name="Munos S."/>
        </authorList>
    </citation>
    <scope>NUCLEOTIDE SEQUENCE</scope>
    <source>
        <tissue evidence="1">Leaves</tissue>
    </source>
</reference>
<dbReference type="Gramene" id="mRNA:HanXRQr2_Chr13g0597761">
    <property type="protein sequence ID" value="CDS:HanXRQr2_Chr13g0597761.1"/>
    <property type="gene ID" value="HanXRQr2_Chr13g0597761"/>
</dbReference>